<feature type="transmembrane region" description="Helical" evidence="1">
    <location>
        <begin position="237"/>
        <end position="257"/>
    </location>
</feature>
<dbReference type="Pfam" id="PF02517">
    <property type="entry name" value="Rce1-like"/>
    <property type="match status" value="1"/>
</dbReference>
<feature type="transmembrane region" description="Helical" evidence="1">
    <location>
        <begin position="26"/>
        <end position="46"/>
    </location>
</feature>
<dbReference type="GO" id="GO:0004175">
    <property type="term" value="F:endopeptidase activity"/>
    <property type="evidence" value="ECO:0007669"/>
    <property type="project" value="UniProtKB-ARBA"/>
</dbReference>
<feature type="transmembrane region" description="Helical" evidence="1">
    <location>
        <begin position="208"/>
        <end position="231"/>
    </location>
</feature>
<feature type="transmembrane region" description="Helical" evidence="1">
    <location>
        <begin position="294"/>
        <end position="313"/>
    </location>
</feature>
<evidence type="ECO:0000256" key="1">
    <source>
        <dbReference type="SAM" id="Phobius"/>
    </source>
</evidence>
<organism evidence="3 4">
    <name type="scientific">Ktedonosporobacter rubrisoli</name>
    <dbReference type="NCBI Taxonomy" id="2509675"/>
    <lineage>
        <taxon>Bacteria</taxon>
        <taxon>Bacillati</taxon>
        <taxon>Chloroflexota</taxon>
        <taxon>Ktedonobacteria</taxon>
        <taxon>Ktedonobacterales</taxon>
        <taxon>Ktedonosporobacteraceae</taxon>
        <taxon>Ktedonosporobacter</taxon>
    </lineage>
</organism>
<feature type="domain" description="CAAX prenyl protease 2/Lysostaphin resistance protein A-like" evidence="2">
    <location>
        <begin position="178"/>
        <end position="277"/>
    </location>
</feature>
<keyword evidence="1" id="KW-0812">Transmembrane</keyword>
<name>A0A4P6JI27_KTERU</name>
<dbReference type="OrthoDB" id="9777755at2"/>
<dbReference type="KEGG" id="kbs:EPA93_01345"/>
<proteinExistence type="predicted"/>
<dbReference type="AlphaFoldDB" id="A0A4P6JI27"/>
<keyword evidence="4" id="KW-1185">Reference proteome</keyword>
<dbReference type="PANTHER" id="PTHR35797:SF1">
    <property type="entry name" value="PROTEASE"/>
    <property type="match status" value="1"/>
</dbReference>
<reference evidence="3 4" key="1">
    <citation type="submission" date="2019-01" db="EMBL/GenBank/DDBJ databases">
        <title>Ktedonosporobacter rubrisoli SCAWS-G2.</title>
        <authorList>
            <person name="Huang Y."/>
            <person name="Yan B."/>
        </authorList>
    </citation>
    <scope>NUCLEOTIDE SEQUENCE [LARGE SCALE GENOMIC DNA]</scope>
    <source>
        <strain evidence="3 4">SCAWS-G2</strain>
    </source>
</reference>
<keyword evidence="3" id="KW-0645">Protease</keyword>
<feature type="transmembrane region" description="Helical" evidence="1">
    <location>
        <begin position="52"/>
        <end position="71"/>
    </location>
</feature>
<evidence type="ECO:0000313" key="4">
    <source>
        <dbReference type="Proteomes" id="UP000290365"/>
    </source>
</evidence>
<dbReference type="InterPro" id="IPR042150">
    <property type="entry name" value="MmRce1-like"/>
</dbReference>
<accession>A0A4P6JI27</accession>
<sequence>MITPSTPGTSRGEGERQRVQLARHGLVLFFSLLVPLSALSEGLIIVTRDMRWTALLMWMPGLAALLTRLILHEGMADISFRFWPQEQYLPESLALVSPSLLATRPMGQLKRIVHLAPGQWKGLKAIIIALLFPTIIGLLAYGIAWITGLAQFSFPTRATSLSTSLHFALHLLVLSTIMTIPSALTAAGEELGWRGYMLTRLIDARIPCPVLLSGVIWGLWHLPLILTGLYFTSSHRVFTASIFMLVLIAFGFIIARLRLESESIWPAITVHASWNVIIPRGFDYATRGVHATLWTGEAGVLVALIMLLAAFIFS</sequence>
<dbReference type="GO" id="GO:0080120">
    <property type="term" value="P:CAAX-box protein maturation"/>
    <property type="evidence" value="ECO:0007669"/>
    <property type="project" value="UniProtKB-ARBA"/>
</dbReference>
<dbReference type="InterPro" id="IPR003675">
    <property type="entry name" value="Rce1/LyrA-like_dom"/>
</dbReference>
<protein>
    <submittedName>
        <fullName evidence="3">CPBP family intramembrane metalloprotease</fullName>
    </submittedName>
</protein>
<dbReference type="RefSeq" id="WP_129885304.1">
    <property type="nucleotide sequence ID" value="NZ_CP035758.1"/>
</dbReference>
<dbReference type="GO" id="GO:0006508">
    <property type="term" value="P:proteolysis"/>
    <property type="evidence" value="ECO:0007669"/>
    <property type="project" value="UniProtKB-KW"/>
</dbReference>
<evidence type="ECO:0000313" key="3">
    <source>
        <dbReference type="EMBL" id="QBD74705.1"/>
    </source>
</evidence>
<keyword evidence="1" id="KW-1133">Transmembrane helix</keyword>
<dbReference type="GO" id="GO:0008237">
    <property type="term" value="F:metallopeptidase activity"/>
    <property type="evidence" value="ECO:0007669"/>
    <property type="project" value="UniProtKB-KW"/>
</dbReference>
<feature type="transmembrane region" description="Helical" evidence="1">
    <location>
        <begin position="125"/>
        <end position="147"/>
    </location>
</feature>
<keyword evidence="1" id="KW-0472">Membrane</keyword>
<evidence type="ECO:0000259" key="2">
    <source>
        <dbReference type="Pfam" id="PF02517"/>
    </source>
</evidence>
<dbReference type="EMBL" id="CP035758">
    <property type="protein sequence ID" value="QBD74705.1"/>
    <property type="molecule type" value="Genomic_DNA"/>
</dbReference>
<gene>
    <name evidence="3" type="ORF">EPA93_01345</name>
</gene>
<dbReference type="PANTHER" id="PTHR35797">
    <property type="entry name" value="PROTEASE-RELATED"/>
    <property type="match status" value="1"/>
</dbReference>
<keyword evidence="3" id="KW-0378">Hydrolase</keyword>
<keyword evidence="3" id="KW-0482">Metalloprotease</keyword>
<dbReference type="Proteomes" id="UP000290365">
    <property type="component" value="Chromosome"/>
</dbReference>
<feature type="transmembrane region" description="Helical" evidence="1">
    <location>
        <begin position="167"/>
        <end position="187"/>
    </location>
</feature>